<keyword evidence="2" id="KW-1185">Reference proteome</keyword>
<dbReference type="Proteomes" id="UP001205919">
    <property type="component" value="Unassembled WGS sequence"/>
</dbReference>
<organism evidence="1 2">
    <name type="scientific">Cloacibacillus evryensis</name>
    <dbReference type="NCBI Taxonomy" id="508460"/>
    <lineage>
        <taxon>Bacteria</taxon>
        <taxon>Thermotogati</taxon>
        <taxon>Synergistota</taxon>
        <taxon>Synergistia</taxon>
        <taxon>Synergistales</taxon>
        <taxon>Synergistaceae</taxon>
        <taxon>Cloacibacillus</taxon>
    </lineage>
</organism>
<keyword evidence="1" id="KW-0378">Hydrolase</keyword>
<dbReference type="InterPro" id="IPR027417">
    <property type="entry name" value="P-loop_NTPase"/>
</dbReference>
<sequence>MPEEVNEQLVQIVERWRGSPYDFVIECLGAKPTPQQKDALMAIAKPGARVSITSGHGTGKSTLFSWIAFWCICCFWDVKVAVTAPTSHQLTDILWAEMAKWHSRMLEFWRNAITIKADKVTLNGSPGFIVARTSRKENPEALQGFHAEHMVFLIDEASGVPEQIFEAAQGALSTEGARILMAANPTRLTGYFYNSHHKNRDSWTRFRFSCLDSPNVDKSYPAKIIEDYGEDSDTYRVRVLGEFPLASDLQFIPVDVIDRAYGKHLRQEMFNFAPAILGVDVAKFGGDRSVIFLRQGLMSRILFRKRGILPEDLAARAAALWDENKADGCIVDATGVGEAVISSLHLMNRSPIAFYAGERAMLENCLNRRAEVWYKMRQWLREGGAIPPDPDLRDDLVSPEYGYNQRGKIVLEKKEDMKKRGLASPDLADALAVTFAADVQPKVLSGGGFQAAGVRREWKPTDMKSRKYKVLDRRR</sequence>
<reference evidence="1 2" key="1">
    <citation type="submission" date="2022-06" db="EMBL/GenBank/DDBJ databases">
        <title>Isolation of gut microbiota from human fecal samples.</title>
        <authorList>
            <person name="Pamer E.G."/>
            <person name="Barat B."/>
            <person name="Waligurski E."/>
            <person name="Medina S."/>
            <person name="Paddock L."/>
            <person name="Mostad J."/>
        </authorList>
    </citation>
    <scope>NUCLEOTIDE SEQUENCE [LARGE SCALE GENOMIC DNA]</scope>
    <source>
        <strain evidence="1 2">DFI.9.90</strain>
    </source>
</reference>
<accession>A0AAW5K4V9</accession>
<dbReference type="Gene3D" id="3.30.420.240">
    <property type="match status" value="1"/>
</dbReference>
<dbReference type="SUPFAM" id="SSF52540">
    <property type="entry name" value="P-loop containing nucleoside triphosphate hydrolases"/>
    <property type="match status" value="1"/>
</dbReference>
<keyword evidence="1" id="KW-0067">ATP-binding</keyword>
<keyword evidence="1" id="KW-0347">Helicase</keyword>
<gene>
    <name evidence="1" type="ORF">NE630_03850</name>
</gene>
<dbReference type="GO" id="GO:0004386">
    <property type="term" value="F:helicase activity"/>
    <property type="evidence" value="ECO:0007669"/>
    <property type="project" value="UniProtKB-KW"/>
</dbReference>
<dbReference type="RefSeq" id="WP_256181588.1">
    <property type="nucleotide sequence ID" value="NZ_CP171104.1"/>
</dbReference>
<dbReference type="EMBL" id="JANFYT010000006">
    <property type="protein sequence ID" value="MCQ4813558.1"/>
    <property type="molecule type" value="Genomic_DNA"/>
</dbReference>
<comment type="caution">
    <text evidence="1">The sequence shown here is derived from an EMBL/GenBank/DDBJ whole genome shotgun (WGS) entry which is preliminary data.</text>
</comment>
<evidence type="ECO:0000313" key="2">
    <source>
        <dbReference type="Proteomes" id="UP001205919"/>
    </source>
</evidence>
<dbReference type="Gene3D" id="3.40.50.300">
    <property type="entry name" value="P-loop containing nucleotide triphosphate hydrolases"/>
    <property type="match status" value="1"/>
</dbReference>
<name>A0AAW5K4V9_9BACT</name>
<protein>
    <submittedName>
        <fullName evidence="1">DEAD/DEAH box helicase family protein</fullName>
    </submittedName>
</protein>
<evidence type="ECO:0000313" key="1">
    <source>
        <dbReference type="EMBL" id="MCQ4813558.1"/>
    </source>
</evidence>
<dbReference type="AlphaFoldDB" id="A0AAW5K4V9"/>
<proteinExistence type="predicted"/>
<keyword evidence="1" id="KW-0547">Nucleotide-binding</keyword>